<dbReference type="GO" id="GO:0005524">
    <property type="term" value="F:ATP binding"/>
    <property type="evidence" value="ECO:0007669"/>
    <property type="project" value="UniProtKB-KW"/>
</dbReference>
<dbReference type="AlphaFoldDB" id="A0A4E9ELP0"/>
<dbReference type="GO" id="GO:0005694">
    <property type="term" value="C:chromosome"/>
    <property type="evidence" value="ECO:0007669"/>
    <property type="project" value="TreeGrafter"/>
</dbReference>
<keyword evidence="7" id="KW-0539">Nucleus</keyword>
<dbReference type="GO" id="GO:0000724">
    <property type="term" value="P:double-strand break repair via homologous recombination"/>
    <property type="evidence" value="ECO:0007669"/>
    <property type="project" value="TreeGrafter"/>
</dbReference>
<dbReference type="GO" id="GO:0003676">
    <property type="term" value="F:nucleic acid binding"/>
    <property type="evidence" value="ECO:0007669"/>
    <property type="project" value="InterPro"/>
</dbReference>
<dbReference type="PROSITE" id="PS51192">
    <property type="entry name" value="HELICASE_ATP_BIND_1"/>
    <property type="match status" value="1"/>
</dbReference>
<dbReference type="InterPro" id="IPR011545">
    <property type="entry name" value="DEAD/DEAH_box_helicase_dom"/>
</dbReference>
<comment type="similarity">
    <text evidence="1 7">Belongs to the helicase family. RecQ subfamily.</text>
</comment>
<dbReference type="EMBL" id="CAJPIJ010000183">
    <property type="protein sequence ID" value="CAG2004684.1"/>
    <property type="molecule type" value="Genomic_DNA"/>
</dbReference>
<dbReference type="Pfam" id="PF00271">
    <property type="entry name" value="Helicase_C"/>
    <property type="match status" value="1"/>
</dbReference>
<sequence length="565" mass="65004">MQEGGLTICLAVLFPEFEPLSKPTTSNARCHVAYIASYHCPPESVTVVIGIVSFNLIVFETLLEYCRNEPRDLELFTPSLRCIMPPLKRSNSCTDIGFTLRHQFHKGDFRPHQREIIEAALDGYDVYVQAATSFGKSLCFQLPAVIDQGITIVVSPLLSLMINQVEALKASGIEASSYNSLTPYPDKIRIERDLESGHPRLRLLYVTPELCSSPRFRERLQLVYKQKELARVAIDEAHCISEWGHDFRKDFSRLSWFRDTFPDVPIMCLTATANPQVRQDVLSILKLDKNPEKTKKFLMNPQRKNLHLEIRYTKDEEDNRLNDFLRWIKSVYVRREGGERRAELDQMNERVDNVPGIIYTISRDECESLAASLRSEGIGARPFHARLPKDVKEETLARWINNEVGYDIIVATTAFGMGIDKDNVRFVVHWRIPKSFEGYYQEAGRAGRDGNASYCFLYYSREDLERVTRLIRSDSKEETNQIARLKSLQALAQYCEDTDKCRHAAICKYFGETSIPDCDFACDWHKDPQDLETRFMRGLASEEWVSTQAQQGIYDIPGTYDAYYD</sequence>
<reference evidence="10" key="2">
    <citation type="submission" date="2021-03" db="EMBL/GenBank/DDBJ databases">
        <authorList>
            <person name="Alouane T."/>
            <person name="Langin T."/>
            <person name="Bonhomme L."/>
        </authorList>
    </citation>
    <scope>NUCLEOTIDE SEQUENCE</scope>
    <source>
        <strain evidence="10">MDC_Fg202</strain>
    </source>
</reference>
<dbReference type="EMBL" id="CAAKMV010000185">
    <property type="protein sequence ID" value="VIO63862.1"/>
    <property type="molecule type" value="Genomic_DNA"/>
</dbReference>
<dbReference type="PROSITE" id="PS51194">
    <property type="entry name" value="HELICASE_CTER"/>
    <property type="match status" value="1"/>
</dbReference>
<evidence type="ECO:0000259" key="8">
    <source>
        <dbReference type="PROSITE" id="PS51192"/>
    </source>
</evidence>
<dbReference type="Pfam" id="PF16124">
    <property type="entry name" value="RecQ_Zn_bind"/>
    <property type="match status" value="1"/>
</dbReference>
<comment type="catalytic activity">
    <reaction evidence="7">
        <text>ATP + H2O = ADP + phosphate + H(+)</text>
        <dbReference type="Rhea" id="RHEA:13065"/>
        <dbReference type="ChEBI" id="CHEBI:15377"/>
        <dbReference type="ChEBI" id="CHEBI:15378"/>
        <dbReference type="ChEBI" id="CHEBI:30616"/>
        <dbReference type="ChEBI" id="CHEBI:43474"/>
        <dbReference type="ChEBI" id="CHEBI:456216"/>
    </reaction>
</comment>
<organism evidence="11">
    <name type="scientific">Gibberella zeae</name>
    <name type="common">Wheat head blight fungus</name>
    <name type="synonym">Fusarium graminearum</name>
    <dbReference type="NCBI Taxonomy" id="5518"/>
    <lineage>
        <taxon>Eukaryota</taxon>
        <taxon>Fungi</taxon>
        <taxon>Dikarya</taxon>
        <taxon>Ascomycota</taxon>
        <taxon>Pezizomycotina</taxon>
        <taxon>Sordariomycetes</taxon>
        <taxon>Hypocreomycetidae</taxon>
        <taxon>Hypocreales</taxon>
        <taxon>Nectriaceae</taxon>
        <taxon>Fusarium</taxon>
    </lineage>
</organism>
<dbReference type="GO" id="GO:0005634">
    <property type="term" value="C:nucleus"/>
    <property type="evidence" value="ECO:0007669"/>
    <property type="project" value="UniProtKB-SubCell"/>
</dbReference>
<dbReference type="SMART" id="SM00487">
    <property type="entry name" value="DEXDc"/>
    <property type="match status" value="1"/>
</dbReference>
<feature type="domain" description="Helicase C-terminal" evidence="9">
    <location>
        <begin position="343"/>
        <end position="489"/>
    </location>
</feature>
<evidence type="ECO:0000256" key="1">
    <source>
        <dbReference type="ARBA" id="ARBA00005446"/>
    </source>
</evidence>
<keyword evidence="5 7" id="KW-0067">ATP-binding</keyword>
<dbReference type="Pfam" id="PF00270">
    <property type="entry name" value="DEAD"/>
    <property type="match status" value="1"/>
</dbReference>
<dbReference type="SUPFAM" id="SSF52540">
    <property type="entry name" value="P-loop containing nucleoside triphosphate hydrolases"/>
    <property type="match status" value="1"/>
</dbReference>
<keyword evidence="4 7" id="KW-0347">Helicase</keyword>
<dbReference type="Proteomes" id="UP000746612">
    <property type="component" value="Unassembled WGS sequence"/>
</dbReference>
<feature type="domain" description="Helicase ATP-binding" evidence="8">
    <location>
        <begin position="117"/>
        <end position="291"/>
    </location>
</feature>
<dbReference type="GO" id="GO:0009378">
    <property type="term" value="F:four-way junction helicase activity"/>
    <property type="evidence" value="ECO:0007669"/>
    <property type="project" value="TreeGrafter"/>
</dbReference>
<evidence type="ECO:0000256" key="7">
    <source>
        <dbReference type="RuleBase" id="RU364117"/>
    </source>
</evidence>
<dbReference type="GO" id="GO:0043138">
    <property type="term" value="F:3'-5' DNA helicase activity"/>
    <property type="evidence" value="ECO:0007669"/>
    <property type="project" value="UniProtKB-EC"/>
</dbReference>
<dbReference type="PANTHER" id="PTHR13710">
    <property type="entry name" value="DNA HELICASE RECQ FAMILY MEMBER"/>
    <property type="match status" value="1"/>
</dbReference>
<gene>
    <name evidence="11" type="ORF">FUG_LOCUS542000</name>
    <name evidence="10" type="ORF">MDCFG202_LOCUS496199</name>
</gene>
<dbReference type="InterPro" id="IPR014001">
    <property type="entry name" value="Helicase_ATP-bd"/>
</dbReference>
<keyword evidence="3 7" id="KW-0378">Hydrolase</keyword>
<protein>
    <recommendedName>
        <fullName evidence="7">ATP-dependent DNA helicase</fullName>
        <ecNumber evidence="7">5.6.2.4</ecNumber>
    </recommendedName>
</protein>
<dbReference type="SMART" id="SM00490">
    <property type="entry name" value="HELICc"/>
    <property type="match status" value="1"/>
</dbReference>
<reference evidence="11" key="1">
    <citation type="submission" date="2019-04" db="EMBL/GenBank/DDBJ databases">
        <authorList>
            <person name="Melise S."/>
            <person name="Noan J."/>
            <person name="Okalmin O."/>
        </authorList>
    </citation>
    <scope>NUCLEOTIDE SEQUENCE</scope>
    <source>
        <strain evidence="11">FN9</strain>
    </source>
</reference>
<dbReference type="InterPro" id="IPR004589">
    <property type="entry name" value="DNA_helicase_ATP-dep_RecQ"/>
</dbReference>
<evidence type="ECO:0000256" key="2">
    <source>
        <dbReference type="ARBA" id="ARBA00022741"/>
    </source>
</evidence>
<evidence type="ECO:0000256" key="5">
    <source>
        <dbReference type="ARBA" id="ARBA00022840"/>
    </source>
</evidence>
<dbReference type="Gene3D" id="3.40.50.300">
    <property type="entry name" value="P-loop containing nucleotide triphosphate hydrolases"/>
    <property type="match status" value="2"/>
</dbReference>
<dbReference type="CDD" id="cd17920">
    <property type="entry name" value="DEXHc_RecQ"/>
    <property type="match status" value="1"/>
</dbReference>
<proteinExistence type="inferred from homology"/>
<dbReference type="InterPro" id="IPR001650">
    <property type="entry name" value="Helicase_C-like"/>
</dbReference>
<evidence type="ECO:0000313" key="10">
    <source>
        <dbReference type="EMBL" id="CAG2004684.1"/>
    </source>
</evidence>
<keyword evidence="2 7" id="KW-0547">Nucleotide-binding</keyword>
<dbReference type="InterPro" id="IPR032284">
    <property type="entry name" value="RecQ_Zn-bd"/>
</dbReference>
<evidence type="ECO:0000259" key="9">
    <source>
        <dbReference type="PROSITE" id="PS51194"/>
    </source>
</evidence>
<dbReference type="PANTHER" id="PTHR13710:SF152">
    <property type="entry name" value="ATP-DEPENDENT DNA HELICASE Q5"/>
    <property type="match status" value="1"/>
</dbReference>
<dbReference type="FunFam" id="3.40.50.300:FF:001834">
    <property type="entry name" value="ATP-dependent DNA helicase"/>
    <property type="match status" value="1"/>
</dbReference>
<evidence type="ECO:0000256" key="3">
    <source>
        <dbReference type="ARBA" id="ARBA00022801"/>
    </source>
</evidence>
<evidence type="ECO:0000313" key="11">
    <source>
        <dbReference type="EMBL" id="VIO63862.1"/>
    </source>
</evidence>
<dbReference type="GO" id="GO:0005737">
    <property type="term" value="C:cytoplasm"/>
    <property type="evidence" value="ECO:0007669"/>
    <property type="project" value="TreeGrafter"/>
</dbReference>
<accession>A0A4E9ELP0</accession>
<comment type="subcellular location">
    <subcellularLocation>
        <location evidence="7">Nucleus</location>
    </subcellularLocation>
</comment>
<dbReference type="GO" id="GO:0016787">
    <property type="term" value="F:hydrolase activity"/>
    <property type="evidence" value="ECO:0007669"/>
    <property type="project" value="UniProtKB-KW"/>
</dbReference>
<dbReference type="InterPro" id="IPR027417">
    <property type="entry name" value="P-loop_NTPase"/>
</dbReference>
<dbReference type="NCBIfam" id="TIGR00614">
    <property type="entry name" value="recQ_fam"/>
    <property type="match status" value="1"/>
</dbReference>
<evidence type="ECO:0000256" key="6">
    <source>
        <dbReference type="ARBA" id="ARBA00034617"/>
    </source>
</evidence>
<evidence type="ECO:0000256" key="4">
    <source>
        <dbReference type="ARBA" id="ARBA00022806"/>
    </source>
</evidence>
<dbReference type="EC" id="5.6.2.4" evidence="7"/>
<comment type="catalytic activity">
    <reaction evidence="6 7">
        <text>Couples ATP hydrolysis with the unwinding of duplex DNA by translocating in the 3'-5' direction.</text>
        <dbReference type="EC" id="5.6.2.4"/>
    </reaction>
</comment>
<name>A0A4E9ELP0_GIBZA</name>